<dbReference type="Proteomes" id="UP000625210">
    <property type="component" value="Unassembled WGS sequence"/>
</dbReference>
<proteinExistence type="predicted"/>
<dbReference type="Pfam" id="PF14035">
    <property type="entry name" value="YlzJ"/>
    <property type="match status" value="1"/>
</dbReference>
<keyword evidence="2" id="KW-1185">Reference proteome</keyword>
<reference evidence="1" key="2">
    <citation type="submission" date="2020-09" db="EMBL/GenBank/DDBJ databases">
        <authorList>
            <person name="Sun Q."/>
            <person name="Zhou Y."/>
        </authorList>
    </citation>
    <scope>NUCLEOTIDE SEQUENCE</scope>
    <source>
        <strain evidence="1">CGMCC 1.15179</strain>
    </source>
</reference>
<sequence>MIHYSVVPADMVFYDPTLPQPEYREAVVEGVPMLVEQVGLHDTRIVRLLSMDPAHYLDPRFQPGSRL</sequence>
<accession>A0A8J2YE66</accession>
<evidence type="ECO:0008006" key="3">
    <source>
        <dbReference type="Google" id="ProtNLM"/>
    </source>
</evidence>
<dbReference type="RefSeq" id="WP_188648611.1">
    <property type="nucleotide sequence ID" value="NZ_BMHQ01000011.1"/>
</dbReference>
<evidence type="ECO:0000313" key="2">
    <source>
        <dbReference type="Proteomes" id="UP000625210"/>
    </source>
</evidence>
<name>A0A8J2YE66_9BACL</name>
<protein>
    <recommendedName>
        <fullName evidence="3">YlzJ-like protein</fullName>
    </recommendedName>
</protein>
<dbReference type="AlphaFoldDB" id="A0A8J2YE66"/>
<reference evidence="1" key="1">
    <citation type="journal article" date="2014" name="Int. J. Syst. Evol. Microbiol.">
        <title>Complete genome sequence of Corynebacterium casei LMG S-19264T (=DSM 44701T), isolated from a smear-ripened cheese.</title>
        <authorList>
            <consortium name="US DOE Joint Genome Institute (JGI-PGF)"/>
            <person name="Walter F."/>
            <person name="Albersmeier A."/>
            <person name="Kalinowski J."/>
            <person name="Ruckert C."/>
        </authorList>
    </citation>
    <scope>NUCLEOTIDE SEQUENCE</scope>
    <source>
        <strain evidence="1">CGMCC 1.15179</strain>
    </source>
</reference>
<comment type="caution">
    <text evidence="1">The sequence shown here is derived from an EMBL/GenBank/DDBJ whole genome shotgun (WGS) entry which is preliminary data.</text>
</comment>
<gene>
    <name evidence="1" type="ORF">GCM10011571_28960</name>
</gene>
<evidence type="ECO:0000313" key="1">
    <source>
        <dbReference type="EMBL" id="GGE25001.1"/>
    </source>
</evidence>
<organism evidence="1 2">
    <name type="scientific">Marinithermofilum abyssi</name>
    <dbReference type="NCBI Taxonomy" id="1571185"/>
    <lineage>
        <taxon>Bacteria</taxon>
        <taxon>Bacillati</taxon>
        <taxon>Bacillota</taxon>
        <taxon>Bacilli</taxon>
        <taxon>Bacillales</taxon>
        <taxon>Thermoactinomycetaceae</taxon>
        <taxon>Marinithermofilum</taxon>
    </lineage>
</organism>
<dbReference type="InterPro" id="IPR025619">
    <property type="entry name" value="YlzJ"/>
</dbReference>
<dbReference type="EMBL" id="BMHQ01000011">
    <property type="protein sequence ID" value="GGE25001.1"/>
    <property type="molecule type" value="Genomic_DNA"/>
</dbReference>